<organism evidence="2">
    <name type="scientific">Thermorudis peleae</name>
    <dbReference type="NCBI Taxonomy" id="1382356"/>
    <lineage>
        <taxon>Bacteria</taxon>
        <taxon>Pseudomonadati</taxon>
        <taxon>Thermomicrobiota</taxon>
        <taxon>Thermomicrobia</taxon>
        <taxon>Thermomicrobia incertae sedis</taxon>
        <taxon>Thermorudis</taxon>
    </lineage>
</organism>
<dbReference type="InterPro" id="IPR041657">
    <property type="entry name" value="HTH_17"/>
</dbReference>
<name>A0A831X6V0_9BACT</name>
<gene>
    <name evidence="2" type="ORF">ENP34_03330</name>
</gene>
<evidence type="ECO:0000313" key="2">
    <source>
        <dbReference type="EMBL" id="HEG90462.1"/>
    </source>
</evidence>
<dbReference type="InterPro" id="IPR010093">
    <property type="entry name" value="SinI_DNA-bd"/>
</dbReference>
<keyword evidence="2" id="KW-0238">DNA-binding</keyword>
<dbReference type="EMBL" id="DSIY01000075">
    <property type="protein sequence ID" value="HEG90462.1"/>
    <property type="molecule type" value="Genomic_DNA"/>
</dbReference>
<accession>A0A831X6V0</accession>
<dbReference type="GO" id="GO:0003677">
    <property type="term" value="F:DNA binding"/>
    <property type="evidence" value="ECO:0007669"/>
    <property type="project" value="UniProtKB-KW"/>
</dbReference>
<evidence type="ECO:0000259" key="1">
    <source>
        <dbReference type="Pfam" id="PF12728"/>
    </source>
</evidence>
<dbReference type="NCBIfam" id="TIGR01764">
    <property type="entry name" value="excise"/>
    <property type="match status" value="1"/>
</dbReference>
<proteinExistence type="predicted"/>
<dbReference type="Gene3D" id="1.10.1660.10">
    <property type="match status" value="1"/>
</dbReference>
<dbReference type="InterPro" id="IPR009061">
    <property type="entry name" value="DNA-bd_dom_put_sf"/>
</dbReference>
<protein>
    <submittedName>
        <fullName evidence="2">DNA-binding protein</fullName>
    </submittedName>
</protein>
<reference evidence="2" key="1">
    <citation type="journal article" date="2020" name="mSystems">
        <title>Genome- and Community-Level Interaction Insights into Carbon Utilization and Element Cycling Functions of Hydrothermarchaeota in Hydrothermal Sediment.</title>
        <authorList>
            <person name="Zhou Z."/>
            <person name="Liu Y."/>
            <person name="Xu W."/>
            <person name="Pan J."/>
            <person name="Luo Z.H."/>
            <person name="Li M."/>
        </authorList>
    </citation>
    <scope>NUCLEOTIDE SEQUENCE [LARGE SCALE GENOMIC DNA]</scope>
    <source>
        <strain evidence="2">SpSt-210</strain>
    </source>
</reference>
<feature type="domain" description="Helix-turn-helix" evidence="1">
    <location>
        <begin position="5"/>
        <end position="57"/>
    </location>
</feature>
<dbReference type="AlphaFoldDB" id="A0A831X6V0"/>
<dbReference type="SUPFAM" id="SSF46955">
    <property type="entry name" value="Putative DNA-binding domain"/>
    <property type="match status" value="1"/>
</dbReference>
<sequence length="70" mass="7987">MAEPMLTVREVAERLRVNAETVRRWLRSGQLKGVWLSDRAGWRIPAGELERFLRERSGHQMGLSSPDLGA</sequence>
<dbReference type="Pfam" id="PF12728">
    <property type="entry name" value="HTH_17"/>
    <property type="match status" value="1"/>
</dbReference>
<comment type="caution">
    <text evidence="2">The sequence shown here is derived from an EMBL/GenBank/DDBJ whole genome shotgun (WGS) entry which is preliminary data.</text>
</comment>